<evidence type="ECO:0000256" key="6">
    <source>
        <dbReference type="ARBA" id="ARBA00022777"/>
    </source>
</evidence>
<evidence type="ECO:0000256" key="10">
    <source>
        <dbReference type="RuleBase" id="RU363066"/>
    </source>
</evidence>
<dbReference type="eggNOG" id="COG3265">
    <property type="taxonomic scope" value="Bacteria"/>
</dbReference>
<dbReference type="Proteomes" id="UP000029672">
    <property type="component" value="Chromosome"/>
</dbReference>
<dbReference type="EC" id="2.7.1.12" evidence="3 10"/>
<evidence type="ECO:0000256" key="2">
    <source>
        <dbReference type="ARBA" id="ARBA00008420"/>
    </source>
</evidence>
<dbReference type="InterPro" id="IPR006001">
    <property type="entry name" value="Therm_gnt_kin"/>
</dbReference>
<evidence type="ECO:0000256" key="7">
    <source>
        <dbReference type="ARBA" id="ARBA00022840"/>
    </source>
</evidence>
<dbReference type="NCBIfam" id="TIGR01313">
    <property type="entry name" value="therm_gnt_kin"/>
    <property type="match status" value="1"/>
</dbReference>
<dbReference type="PANTHER" id="PTHR43442:SF3">
    <property type="entry name" value="GLUCONOKINASE-RELATED"/>
    <property type="match status" value="1"/>
</dbReference>
<dbReference type="Pfam" id="PF01202">
    <property type="entry name" value="SKI"/>
    <property type="match status" value="1"/>
</dbReference>
<evidence type="ECO:0000256" key="3">
    <source>
        <dbReference type="ARBA" id="ARBA00012054"/>
    </source>
</evidence>
<dbReference type="InterPro" id="IPR031322">
    <property type="entry name" value="Shikimate/glucono_kinase"/>
</dbReference>
<evidence type="ECO:0000256" key="5">
    <source>
        <dbReference type="ARBA" id="ARBA00022741"/>
    </source>
</evidence>
<dbReference type="Gene3D" id="3.40.50.300">
    <property type="entry name" value="P-loop containing nucleotide triphosphate hydrolases"/>
    <property type="match status" value="1"/>
</dbReference>
<sequence length="154" mass="17616">MGVSGCGKSTVGKALSKKLNIPFIDGDILHPESNIKKMKSGTPLTDDDRKDWLKNIGEILASKHIIIACSALKKKYRDQLRSYNNKLHFLHLHGSFSTIENRMTKRSDHYMPISLLESQFSTLEFPKNEKFIVNINIEKSVEEIINEFIEIINK</sequence>
<comment type="pathway">
    <text evidence="1">Carbohydrate acid metabolism.</text>
</comment>
<keyword evidence="12" id="KW-1185">Reference proteome</keyword>
<dbReference type="HOGENOM" id="CLU_077168_4_0_6"/>
<comment type="catalytic activity">
    <reaction evidence="9 10">
        <text>D-gluconate + ATP = 6-phospho-D-gluconate + ADP + H(+)</text>
        <dbReference type="Rhea" id="RHEA:19433"/>
        <dbReference type="ChEBI" id="CHEBI:15378"/>
        <dbReference type="ChEBI" id="CHEBI:18391"/>
        <dbReference type="ChEBI" id="CHEBI:30616"/>
        <dbReference type="ChEBI" id="CHEBI:58759"/>
        <dbReference type="ChEBI" id="CHEBI:456216"/>
        <dbReference type="EC" id="2.7.1.12"/>
    </reaction>
</comment>
<dbReference type="SUPFAM" id="SSF52540">
    <property type="entry name" value="P-loop containing nucleoside triphosphate hydrolases"/>
    <property type="match status" value="1"/>
</dbReference>
<comment type="similarity">
    <text evidence="2 10">Belongs to the gluconokinase GntK/GntV family.</text>
</comment>
<keyword evidence="7 10" id="KW-0067">ATP-binding</keyword>
<dbReference type="KEGG" id="frf:LO80_05630"/>
<dbReference type="InterPro" id="IPR027417">
    <property type="entry name" value="P-loop_NTPase"/>
</dbReference>
<keyword evidence="8" id="KW-0311">Gluconate utilization</keyword>
<keyword evidence="5 10" id="KW-0547">Nucleotide-binding</keyword>
<evidence type="ECO:0000256" key="9">
    <source>
        <dbReference type="ARBA" id="ARBA00048090"/>
    </source>
</evidence>
<reference evidence="11 12" key="1">
    <citation type="submission" date="2014-10" db="EMBL/GenBank/DDBJ databases">
        <title>Whole genome sequence of Francisella endociliophora strain FSC1006, isolated from a laboratory culture of the marine ciliate Euplotes raikovi.</title>
        <authorList>
            <person name="Granberg M."/>
            <person name="Backman S."/>
            <person name="Lundmark E."/>
            <person name="Nilsson E."/>
            <person name="Karlsson E."/>
            <person name="Thelaus J."/>
            <person name="Ohrman C."/>
            <person name="Larkeryd A."/>
            <person name="Stenberg P."/>
        </authorList>
    </citation>
    <scope>NUCLEOTIDE SEQUENCE [LARGE SCALE GENOMIC DNA]</scope>
    <source>
        <strain evidence="11 12">FSC1006</strain>
    </source>
</reference>
<dbReference type="GO" id="GO:0005737">
    <property type="term" value="C:cytoplasm"/>
    <property type="evidence" value="ECO:0007669"/>
    <property type="project" value="TreeGrafter"/>
</dbReference>
<accession>A0A097ERU5</accession>
<proteinExistence type="inferred from homology"/>
<dbReference type="EMBL" id="CP009574">
    <property type="protein sequence ID" value="AIT10298.1"/>
    <property type="molecule type" value="Genomic_DNA"/>
</dbReference>
<evidence type="ECO:0000256" key="4">
    <source>
        <dbReference type="ARBA" id="ARBA00022679"/>
    </source>
</evidence>
<dbReference type="CDD" id="cd02021">
    <property type="entry name" value="GntK"/>
    <property type="match status" value="1"/>
</dbReference>
<evidence type="ECO:0000256" key="1">
    <source>
        <dbReference type="ARBA" id="ARBA00004761"/>
    </source>
</evidence>
<evidence type="ECO:0000256" key="8">
    <source>
        <dbReference type="ARBA" id="ARBA00023064"/>
    </source>
</evidence>
<dbReference type="GO" id="GO:0046316">
    <property type="term" value="F:gluconokinase activity"/>
    <property type="evidence" value="ECO:0007669"/>
    <property type="project" value="UniProtKB-EC"/>
</dbReference>
<keyword evidence="4 10" id="KW-0808">Transferase</keyword>
<evidence type="ECO:0000313" key="12">
    <source>
        <dbReference type="Proteomes" id="UP000029672"/>
    </source>
</evidence>
<dbReference type="OrthoDB" id="9795716at2"/>
<dbReference type="FunFam" id="3.40.50.300:FF:000522">
    <property type="entry name" value="Gluconokinase"/>
    <property type="match status" value="1"/>
</dbReference>
<dbReference type="STRING" id="1547445.LO80_05630"/>
<gene>
    <name evidence="11" type="ORF">LO80_05630</name>
</gene>
<evidence type="ECO:0000313" key="11">
    <source>
        <dbReference type="EMBL" id="AIT10298.1"/>
    </source>
</evidence>
<dbReference type="GO" id="GO:0019521">
    <property type="term" value="P:D-gluconate metabolic process"/>
    <property type="evidence" value="ECO:0007669"/>
    <property type="project" value="UniProtKB-KW"/>
</dbReference>
<dbReference type="PANTHER" id="PTHR43442">
    <property type="entry name" value="GLUCONOKINASE-RELATED"/>
    <property type="match status" value="1"/>
</dbReference>
<dbReference type="GO" id="GO:0005524">
    <property type="term" value="F:ATP binding"/>
    <property type="evidence" value="ECO:0007669"/>
    <property type="project" value="UniProtKB-KW"/>
</dbReference>
<dbReference type="AlphaFoldDB" id="A0A097ERU5"/>
<organism evidence="11 12">
    <name type="scientific">Candidatus Francisella endociliophora</name>
    <dbReference type="NCBI Taxonomy" id="653937"/>
    <lineage>
        <taxon>Bacteria</taxon>
        <taxon>Pseudomonadati</taxon>
        <taxon>Pseudomonadota</taxon>
        <taxon>Gammaproteobacteria</taxon>
        <taxon>Thiotrichales</taxon>
        <taxon>Francisellaceae</taxon>
        <taxon>Francisella</taxon>
    </lineage>
</organism>
<name>A0A097ERU5_9GAMM</name>
<protein>
    <recommendedName>
        <fullName evidence="3 10">Gluconokinase</fullName>
        <ecNumber evidence="3 10">2.7.1.12</ecNumber>
    </recommendedName>
</protein>
<keyword evidence="6 10" id="KW-0418">Kinase</keyword>